<sequence>MASTLTRRAFSVPSMSLKTTVPPEKTSLTTKGPSYLYENFLRESGVMFYRHFFDDLFDVLIRRFHRTVHLGTVRGGVMCCMGSNAPNHRTRGPTPLNSPSACNPSAEWDLASIHRHTPNTAYVEGGFGMSA</sequence>
<keyword evidence="2" id="KW-1185">Reference proteome</keyword>
<dbReference type="Proteomes" id="UP000233551">
    <property type="component" value="Unassembled WGS sequence"/>
</dbReference>
<protein>
    <submittedName>
        <fullName evidence="1">Uncharacterized protein</fullName>
    </submittedName>
</protein>
<comment type="caution">
    <text evidence="1">The sequence shown here is derived from an EMBL/GenBank/DDBJ whole genome shotgun (WGS) entry which is preliminary data.</text>
</comment>
<proteinExistence type="predicted"/>
<evidence type="ECO:0000313" key="2">
    <source>
        <dbReference type="Proteomes" id="UP000233551"/>
    </source>
</evidence>
<accession>A0A2I0KXB4</accession>
<dbReference type="AlphaFoldDB" id="A0A2I0KXB4"/>
<evidence type="ECO:0000313" key="1">
    <source>
        <dbReference type="EMBL" id="PKI73121.1"/>
    </source>
</evidence>
<gene>
    <name evidence="1" type="ORF">CRG98_006486</name>
</gene>
<reference evidence="1 2" key="1">
    <citation type="submission" date="2017-11" db="EMBL/GenBank/DDBJ databases">
        <title>De-novo sequencing of pomegranate (Punica granatum L.) genome.</title>
        <authorList>
            <person name="Akparov Z."/>
            <person name="Amiraslanov A."/>
            <person name="Hajiyeva S."/>
            <person name="Abbasov M."/>
            <person name="Kaur K."/>
            <person name="Hamwieh A."/>
            <person name="Solovyev V."/>
            <person name="Salamov A."/>
            <person name="Braich B."/>
            <person name="Kosarev P."/>
            <person name="Mahmoud A."/>
            <person name="Hajiyev E."/>
            <person name="Babayeva S."/>
            <person name="Izzatullayeva V."/>
            <person name="Mammadov A."/>
            <person name="Mammadov A."/>
            <person name="Sharifova S."/>
            <person name="Ojaghi J."/>
            <person name="Eynullazada K."/>
            <person name="Bayramov B."/>
            <person name="Abdulazimova A."/>
            <person name="Shahmuradov I."/>
        </authorList>
    </citation>
    <scope>NUCLEOTIDE SEQUENCE [LARGE SCALE GENOMIC DNA]</scope>
    <source>
        <strain evidence="2">cv. AG2017</strain>
        <tissue evidence="1">Leaf</tissue>
    </source>
</reference>
<organism evidence="1 2">
    <name type="scientific">Punica granatum</name>
    <name type="common">Pomegranate</name>
    <dbReference type="NCBI Taxonomy" id="22663"/>
    <lineage>
        <taxon>Eukaryota</taxon>
        <taxon>Viridiplantae</taxon>
        <taxon>Streptophyta</taxon>
        <taxon>Embryophyta</taxon>
        <taxon>Tracheophyta</taxon>
        <taxon>Spermatophyta</taxon>
        <taxon>Magnoliopsida</taxon>
        <taxon>eudicotyledons</taxon>
        <taxon>Gunneridae</taxon>
        <taxon>Pentapetalae</taxon>
        <taxon>rosids</taxon>
        <taxon>malvids</taxon>
        <taxon>Myrtales</taxon>
        <taxon>Lythraceae</taxon>
        <taxon>Punica</taxon>
    </lineage>
</organism>
<dbReference type="EMBL" id="PGOL01000290">
    <property type="protein sequence ID" value="PKI73121.1"/>
    <property type="molecule type" value="Genomic_DNA"/>
</dbReference>
<name>A0A2I0KXB4_PUNGR</name>